<dbReference type="AlphaFoldDB" id="A0A8T8LPM9"/>
<dbReference type="GeneID" id="64826933"/>
<accession>A0A8T8LPM9</accession>
<keyword evidence="2" id="KW-1185">Reference proteome</keyword>
<dbReference type="EMBL" id="CP073695">
    <property type="protein sequence ID" value="QUO48765.1"/>
    <property type="molecule type" value="Genomic_DNA"/>
</dbReference>
<dbReference type="Proteomes" id="UP000679341">
    <property type="component" value="Chromosome"/>
</dbReference>
<dbReference type="RefSeq" id="WP_017344249.1">
    <property type="nucleotide sequence ID" value="NZ_CP073695.1"/>
</dbReference>
<name>A0A8T8LPM9_9EURY</name>
<reference evidence="1 2" key="1">
    <citation type="submission" date="2021-03" db="EMBL/GenBank/DDBJ databases">
        <title>Halorubrum sodomense MBLA0099, Whole genome shotgun sequencing.</title>
        <authorList>
            <person name="Seo M.-J."/>
            <person name="Cho E.-S."/>
            <person name="Hwang C.Y."/>
        </authorList>
    </citation>
    <scope>NUCLEOTIDE SEQUENCE [LARGE SCALE GENOMIC DNA]</scope>
    <source>
        <strain evidence="1 2">MBLA0099</strain>
    </source>
</reference>
<protein>
    <submittedName>
        <fullName evidence="1">Uncharacterized protein</fullName>
    </submittedName>
</protein>
<dbReference type="KEGG" id="hss:J7656_05295"/>
<dbReference type="OrthoDB" id="314357at2157"/>
<organism evidence="1 2">
    <name type="scientific">Halorubrum ruber</name>
    <dbReference type="NCBI Taxonomy" id="2982524"/>
    <lineage>
        <taxon>Archaea</taxon>
        <taxon>Methanobacteriati</taxon>
        <taxon>Methanobacteriota</taxon>
        <taxon>Stenosarchaea group</taxon>
        <taxon>Halobacteria</taxon>
        <taxon>Halobacteriales</taxon>
        <taxon>Haloferacaceae</taxon>
        <taxon>Halorubrum</taxon>
    </lineage>
</organism>
<proteinExistence type="predicted"/>
<sequence>MVRRSETCPNCGHSFSYNAATGTGPTEFLNEGQCPNCGHHVRTPPGT</sequence>
<evidence type="ECO:0000313" key="1">
    <source>
        <dbReference type="EMBL" id="QUO48765.1"/>
    </source>
</evidence>
<gene>
    <name evidence="1" type="ORF">J7656_05295</name>
</gene>
<dbReference type="Gene3D" id="2.20.28.30">
    <property type="entry name" value="RNA polymerase ii, chain L"/>
    <property type="match status" value="1"/>
</dbReference>
<evidence type="ECO:0000313" key="2">
    <source>
        <dbReference type="Proteomes" id="UP000679341"/>
    </source>
</evidence>